<evidence type="ECO:0000313" key="2">
    <source>
        <dbReference type="Proteomes" id="UP000759246"/>
    </source>
</evidence>
<dbReference type="AlphaFoldDB" id="A0A929RPE9"/>
<sequence>MGKNKLVIQVPPGFMFTDIERDKVSRTRWEVNSGSNKIVRHTSCIPLFGTREMWKVVEEGDFLVFIESPLDDLHYYAWNLHVMKEEQYKEWAKNE</sequence>
<accession>A0A929RPE9</accession>
<proteinExistence type="predicted"/>
<dbReference type="Proteomes" id="UP000759246">
    <property type="component" value="Unassembled WGS sequence"/>
</dbReference>
<organism evidence="1 2">
    <name type="scientific">Actinomyces bouchesdurhonensis</name>
    <dbReference type="NCBI Taxonomy" id="1852361"/>
    <lineage>
        <taxon>Bacteria</taxon>
        <taxon>Bacillati</taxon>
        <taxon>Actinomycetota</taxon>
        <taxon>Actinomycetes</taxon>
        <taxon>Actinomycetales</taxon>
        <taxon>Actinomycetaceae</taxon>
        <taxon>Actinomyces</taxon>
    </lineage>
</organism>
<comment type="caution">
    <text evidence="1">The sequence shown here is derived from an EMBL/GenBank/DDBJ whole genome shotgun (WGS) entry which is preliminary data.</text>
</comment>
<dbReference type="EMBL" id="JABZGF010000001">
    <property type="protein sequence ID" value="MBF0965569.1"/>
    <property type="molecule type" value="Genomic_DNA"/>
</dbReference>
<reference evidence="1" key="1">
    <citation type="submission" date="2020-04" db="EMBL/GenBank/DDBJ databases">
        <title>Deep metagenomics examines the oral microbiome during advanced dental caries in children, revealing novel taxa and co-occurrences with host molecules.</title>
        <authorList>
            <person name="Baker J.L."/>
            <person name="Morton J.T."/>
            <person name="Dinis M."/>
            <person name="Alvarez R."/>
            <person name="Tran N.C."/>
            <person name="Knight R."/>
            <person name="Edlund A."/>
        </authorList>
    </citation>
    <scope>NUCLEOTIDE SEQUENCE</scope>
    <source>
        <strain evidence="1">JCVI_30_bin.13</strain>
    </source>
</reference>
<name>A0A929RPE9_9ACTO</name>
<evidence type="ECO:0000313" key="1">
    <source>
        <dbReference type="EMBL" id="MBF0965569.1"/>
    </source>
</evidence>
<gene>
    <name evidence="1" type="ORF">HXK09_00045</name>
</gene>
<protein>
    <submittedName>
        <fullName evidence="1">Uncharacterized protein</fullName>
    </submittedName>
</protein>